<protein>
    <submittedName>
        <fullName evidence="1">Uncharacterized protein</fullName>
    </submittedName>
</protein>
<accession>A0A2I0XA00</accession>
<dbReference type="AlphaFoldDB" id="A0A2I0XA00"/>
<dbReference type="EMBL" id="KZ502032">
    <property type="protein sequence ID" value="PKU84749.1"/>
    <property type="molecule type" value="Genomic_DNA"/>
</dbReference>
<reference evidence="1 2" key="2">
    <citation type="journal article" date="2017" name="Nature">
        <title>The Apostasia genome and the evolution of orchids.</title>
        <authorList>
            <person name="Zhang G.Q."/>
            <person name="Liu K.W."/>
            <person name="Li Z."/>
            <person name="Lohaus R."/>
            <person name="Hsiao Y.Y."/>
            <person name="Niu S.C."/>
            <person name="Wang J.Y."/>
            <person name="Lin Y.C."/>
            <person name="Xu Q."/>
            <person name="Chen L.J."/>
            <person name="Yoshida K."/>
            <person name="Fujiwara S."/>
            <person name="Wang Z.W."/>
            <person name="Zhang Y.Q."/>
            <person name="Mitsuda N."/>
            <person name="Wang M."/>
            <person name="Liu G.H."/>
            <person name="Pecoraro L."/>
            <person name="Huang H.X."/>
            <person name="Xiao X.J."/>
            <person name="Lin M."/>
            <person name="Wu X.Y."/>
            <person name="Wu W.L."/>
            <person name="Chen Y.Y."/>
            <person name="Chang S.B."/>
            <person name="Sakamoto S."/>
            <person name="Ohme-Takagi M."/>
            <person name="Yagi M."/>
            <person name="Zeng S.J."/>
            <person name="Shen C.Y."/>
            <person name="Yeh C.M."/>
            <person name="Luo Y.B."/>
            <person name="Tsai W.C."/>
            <person name="Van de Peer Y."/>
            <person name="Liu Z.J."/>
        </authorList>
    </citation>
    <scope>NUCLEOTIDE SEQUENCE [LARGE SCALE GENOMIC DNA]</scope>
    <source>
        <tissue evidence="1">The whole plant</tissue>
    </source>
</reference>
<reference evidence="1 2" key="1">
    <citation type="journal article" date="2016" name="Sci. Rep.">
        <title>The Dendrobium catenatum Lindl. genome sequence provides insights into polysaccharide synthase, floral development and adaptive evolution.</title>
        <authorList>
            <person name="Zhang G.Q."/>
            <person name="Xu Q."/>
            <person name="Bian C."/>
            <person name="Tsai W.C."/>
            <person name="Yeh C.M."/>
            <person name="Liu K.W."/>
            <person name="Yoshida K."/>
            <person name="Zhang L.S."/>
            <person name="Chang S.B."/>
            <person name="Chen F."/>
            <person name="Shi Y."/>
            <person name="Su Y.Y."/>
            <person name="Zhang Y.Q."/>
            <person name="Chen L.J."/>
            <person name="Yin Y."/>
            <person name="Lin M."/>
            <person name="Huang H."/>
            <person name="Deng H."/>
            <person name="Wang Z.W."/>
            <person name="Zhu S.L."/>
            <person name="Zhao X."/>
            <person name="Deng C."/>
            <person name="Niu S.C."/>
            <person name="Huang J."/>
            <person name="Wang M."/>
            <person name="Liu G.H."/>
            <person name="Yang H.J."/>
            <person name="Xiao X.J."/>
            <person name="Hsiao Y.Y."/>
            <person name="Wu W.L."/>
            <person name="Chen Y.Y."/>
            <person name="Mitsuda N."/>
            <person name="Ohme-Takagi M."/>
            <person name="Luo Y.B."/>
            <person name="Van de Peer Y."/>
            <person name="Liu Z.J."/>
        </authorList>
    </citation>
    <scope>NUCLEOTIDE SEQUENCE [LARGE SCALE GENOMIC DNA]</scope>
    <source>
        <tissue evidence="1">The whole plant</tissue>
    </source>
</reference>
<organism evidence="1 2">
    <name type="scientific">Dendrobium catenatum</name>
    <dbReference type="NCBI Taxonomy" id="906689"/>
    <lineage>
        <taxon>Eukaryota</taxon>
        <taxon>Viridiplantae</taxon>
        <taxon>Streptophyta</taxon>
        <taxon>Embryophyta</taxon>
        <taxon>Tracheophyta</taxon>
        <taxon>Spermatophyta</taxon>
        <taxon>Magnoliopsida</taxon>
        <taxon>Liliopsida</taxon>
        <taxon>Asparagales</taxon>
        <taxon>Orchidaceae</taxon>
        <taxon>Epidendroideae</taxon>
        <taxon>Malaxideae</taxon>
        <taxon>Dendrobiinae</taxon>
        <taxon>Dendrobium</taxon>
    </lineage>
</organism>
<proteinExistence type="predicted"/>
<sequence length="68" mass="7851">MSKLFEEAYDLIVEIVINNYRWPSDRVIPKRVASIYEFDVLSILTTQVATIFKKLDIIGVNLITGLYT</sequence>
<evidence type="ECO:0000313" key="2">
    <source>
        <dbReference type="Proteomes" id="UP000233837"/>
    </source>
</evidence>
<dbReference type="Proteomes" id="UP000233837">
    <property type="component" value="Unassembled WGS sequence"/>
</dbReference>
<name>A0A2I0XA00_9ASPA</name>
<keyword evidence="2" id="KW-1185">Reference proteome</keyword>
<evidence type="ECO:0000313" key="1">
    <source>
        <dbReference type="EMBL" id="PKU84749.1"/>
    </source>
</evidence>
<gene>
    <name evidence="1" type="ORF">MA16_Dca008159</name>
</gene>